<dbReference type="AlphaFoldDB" id="A0A7W4UPJ3"/>
<dbReference type="Gene3D" id="2.60.120.10">
    <property type="entry name" value="Jelly Rolls"/>
    <property type="match status" value="1"/>
</dbReference>
<dbReference type="NCBIfam" id="NF038084">
    <property type="entry name" value="DHCW_cupin"/>
    <property type="match status" value="1"/>
</dbReference>
<dbReference type="InterPro" id="IPR011051">
    <property type="entry name" value="RmlC_Cupin_sf"/>
</dbReference>
<dbReference type="RefSeq" id="WP_183625259.1">
    <property type="nucleotide sequence ID" value="NZ_JACHWJ010000003.1"/>
</dbReference>
<dbReference type="Proteomes" id="UP000545286">
    <property type="component" value="Unassembled WGS sequence"/>
</dbReference>
<evidence type="ECO:0000313" key="1">
    <source>
        <dbReference type="EMBL" id="MBB2958285.1"/>
    </source>
</evidence>
<name>A0A7W4UPJ3_9MICO</name>
<dbReference type="InterPro" id="IPR047713">
    <property type="entry name" value="DHCW_cupin"/>
</dbReference>
<dbReference type="InterPro" id="IPR014710">
    <property type="entry name" value="RmlC-like_jellyroll"/>
</dbReference>
<sequence length="109" mass="12082">MDLLGHAFTTTDWAALRPTVHSGTTGEATWRTEQIGETRIRMVDYSPGYLADHWCSRGHVPFVLEGTLDTELDDGRRVTLKAGQSYQVGTDMEAHRSITTTGAKLFVVD</sequence>
<accession>A0A7W4UPJ3</accession>
<reference evidence="1 2" key="1">
    <citation type="submission" date="2020-08" db="EMBL/GenBank/DDBJ databases">
        <title>Sequencing the genomes of 1000 actinobacteria strains.</title>
        <authorList>
            <person name="Klenk H.-P."/>
        </authorList>
    </citation>
    <scope>NUCLEOTIDE SEQUENCE [LARGE SCALE GENOMIC DNA]</scope>
    <source>
        <strain evidence="1 2">DSM 20419</strain>
    </source>
</reference>
<gene>
    <name evidence="1" type="ORF">FHX72_002430</name>
</gene>
<comment type="caution">
    <text evidence="1">The sequence shown here is derived from an EMBL/GenBank/DDBJ whole genome shotgun (WGS) entry which is preliminary data.</text>
</comment>
<evidence type="ECO:0000313" key="2">
    <source>
        <dbReference type="Proteomes" id="UP000545286"/>
    </source>
</evidence>
<protein>
    <submittedName>
        <fullName evidence="1">Putative cupin superfamily protein</fullName>
    </submittedName>
</protein>
<organism evidence="1 2">
    <name type="scientific">Pseudoclavibacter helvolus</name>
    <dbReference type="NCBI Taxonomy" id="255205"/>
    <lineage>
        <taxon>Bacteria</taxon>
        <taxon>Bacillati</taxon>
        <taxon>Actinomycetota</taxon>
        <taxon>Actinomycetes</taxon>
        <taxon>Micrococcales</taxon>
        <taxon>Microbacteriaceae</taxon>
        <taxon>Pseudoclavibacter</taxon>
    </lineage>
</organism>
<proteinExistence type="predicted"/>
<dbReference type="EMBL" id="JACHWJ010000003">
    <property type="protein sequence ID" value="MBB2958285.1"/>
    <property type="molecule type" value="Genomic_DNA"/>
</dbReference>
<keyword evidence="2" id="KW-1185">Reference proteome</keyword>
<dbReference type="SUPFAM" id="SSF51182">
    <property type="entry name" value="RmlC-like cupins"/>
    <property type="match status" value="1"/>
</dbReference>